<dbReference type="Proteomes" id="UP001420932">
    <property type="component" value="Unassembled WGS sequence"/>
</dbReference>
<gene>
    <name evidence="1" type="ORF">Syun_009566</name>
</gene>
<keyword evidence="2" id="KW-1185">Reference proteome</keyword>
<protein>
    <submittedName>
        <fullName evidence="1">Uncharacterized protein</fullName>
    </submittedName>
</protein>
<dbReference type="AlphaFoldDB" id="A0AAP0KEV9"/>
<reference evidence="1 2" key="1">
    <citation type="submission" date="2024-01" db="EMBL/GenBank/DDBJ databases">
        <title>Genome assemblies of Stephania.</title>
        <authorList>
            <person name="Yang L."/>
        </authorList>
    </citation>
    <scope>NUCLEOTIDE SEQUENCE [LARGE SCALE GENOMIC DNA]</scope>
    <source>
        <strain evidence="1">YNDBR</strain>
        <tissue evidence="1">Leaf</tissue>
    </source>
</reference>
<organism evidence="1 2">
    <name type="scientific">Stephania yunnanensis</name>
    <dbReference type="NCBI Taxonomy" id="152371"/>
    <lineage>
        <taxon>Eukaryota</taxon>
        <taxon>Viridiplantae</taxon>
        <taxon>Streptophyta</taxon>
        <taxon>Embryophyta</taxon>
        <taxon>Tracheophyta</taxon>
        <taxon>Spermatophyta</taxon>
        <taxon>Magnoliopsida</taxon>
        <taxon>Ranunculales</taxon>
        <taxon>Menispermaceae</taxon>
        <taxon>Menispermoideae</taxon>
        <taxon>Cissampelideae</taxon>
        <taxon>Stephania</taxon>
    </lineage>
</organism>
<name>A0AAP0KEV9_9MAGN</name>
<evidence type="ECO:0000313" key="1">
    <source>
        <dbReference type="EMBL" id="KAK9151257.1"/>
    </source>
</evidence>
<proteinExistence type="predicted"/>
<accession>A0AAP0KEV9</accession>
<evidence type="ECO:0000313" key="2">
    <source>
        <dbReference type="Proteomes" id="UP001420932"/>
    </source>
</evidence>
<sequence length="52" mass="6178">MRNYHLSKSFFSNIHCIYINILHRTPEPILLPKAYDLHPSQHLQTTNHPVQL</sequence>
<comment type="caution">
    <text evidence="1">The sequence shown here is derived from an EMBL/GenBank/DDBJ whole genome shotgun (WGS) entry which is preliminary data.</text>
</comment>
<dbReference type="EMBL" id="JBBNAF010000004">
    <property type="protein sequence ID" value="KAK9151257.1"/>
    <property type="molecule type" value="Genomic_DNA"/>
</dbReference>